<name>A0A1I0LBU2_9ACTN</name>
<dbReference type="Gene3D" id="3.90.226.10">
    <property type="entry name" value="2-enoyl-CoA Hydratase, Chain A, domain 1"/>
    <property type="match status" value="1"/>
</dbReference>
<dbReference type="InterPro" id="IPR029045">
    <property type="entry name" value="ClpP/crotonase-like_dom_sf"/>
</dbReference>
<dbReference type="AlphaFoldDB" id="A0A1I0LBU2"/>
<dbReference type="Proteomes" id="UP000199361">
    <property type="component" value="Unassembled WGS sequence"/>
</dbReference>
<dbReference type="SUPFAM" id="SSF52096">
    <property type="entry name" value="ClpP/crotonase"/>
    <property type="match status" value="1"/>
</dbReference>
<proteinExistence type="inferred from homology"/>
<dbReference type="RefSeq" id="WP_091090043.1">
    <property type="nucleotide sequence ID" value="NZ_FOHX01000014.1"/>
</dbReference>
<sequence length="256" mass="26871">MSELVLSSPDRDRGVATLTLNSVANRNALSSGLLEELLRLLEQAEDDDSIRVVVLRANGPSFCSGADLAAARSGSMAPIVRGIVEVQRRIVTMSKPVVARVHGSVRAGGLGVVAAADIAVGSTESSYALTEVRLGLAAASISLTVLPRLTDRAASYHLLSGRAFDGAEAARMGLLTCAVPEAELDAAVESVVSEVLKGDPQGLRETKTLLTAPLRSRLDELGQDMIDLSAELFASPRARRAIEAVLSRGRQPRPPA</sequence>
<dbReference type="InterPro" id="IPR051683">
    <property type="entry name" value="Enoyl-CoA_Hydratase/Isomerase"/>
</dbReference>
<dbReference type="PANTHER" id="PTHR42964:SF1">
    <property type="entry name" value="POLYKETIDE BIOSYNTHESIS ENOYL-COA HYDRATASE PKSH-RELATED"/>
    <property type="match status" value="1"/>
</dbReference>
<dbReference type="OrthoDB" id="9777711at2"/>
<dbReference type="GO" id="GO:0003824">
    <property type="term" value="F:catalytic activity"/>
    <property type="evidence" value="ECO:0007669"/>
    <property type="project" value="UniProtKB-ARBA"/>
</dbReference>
<evidence type="ECO:0000256" key="1">
    <source>
        <dbReference type="ARBA" id="ARBA00005254"/>
    </source>
</evidence>
<evidence type="ECO:0000313" key="2">
    <source>
        <dbReference type="EMBL" id="SEU37495.1"/>
    </source>
</evidence>
<reference evidence="2 3" key="1">
    <citation type="submission" date="2016-10" db="EMBL/GenBank/DDBJ databases">
        <authorList>
            <person name="de Groot N.N."/>
        </authorList>
    </citation>
    <scope>NUCLEOTIDE SEQUENCE [LARGE SCALE GENOMIC DNA]</scope>
    <source>
        <strain evidence="2 3">CGMCC 4.5598</strain>
    </source>
</reference>
<dbReference type="Gene3D" id="1.10.12.10">
    <property type="entry name" value="Lyase 2-enoyl-coa Hydratase, Chain A, domain 2"/>
    <property type="match status" value="1"/>
</dbReference>
<keyword evidence="3" id="KW-1185">Reference proteome</keyword>
<gene>
    <name evidence="2" type="ORF">SAMN05421811_114225</name>
</gene>
<dbReference type="STRING" id="568860.SAMN05421811_114225"/>
<organism evidence="2 3">
    <name type="scientific">Nonomuraea wenchangensis</name>
    <dbReference type="NCBI Taxonomy" id="568860"/>
    <lineage>
        <taxon>Bacteria</taxon>
        <taxon>Bacillati</taxon>
        <taxon>Actinomycetota</taxon>
        <taxon>Actinomycetes</taxon>
        <taxon>Streptosporangiales</taxon>
        <taxon>Streptosporangiaceae</taxon>
        <taxon>Nonomuraea</taxon>
    </lineage>
</organism>
<dbReference type="CDD" id="cd06558">
    <property type="entry name" value="crotonase-like"/>
    <property type="match status" value="1"/>
</dbReference>
<protein>
    <submittedName>
        <fullName evidence="2">Enoyl-CoA hydratase/methylglutaconyl-CoA hydratase</fullName>
    </submittedName>
</protein>
<dbReference type="InterPro" id="IPR001753">
    <property type="entry name" value="Enoyl-CoA_hydra/iso"/>
</dbReference>
<evidence type="ECO:0000313" key="3">
    <source>
        <dbReference type="Proteomes" id="UP000199361"/>
    </source>
</evidence>
<dbReference type="Pfam" id="PF00378">
    <property type="entry name" value="ECH_1"/>
    <property type="match status" value="1"/>
</dbReference>
<dbReference type="InterPro" id="IPR014748">
    <property type="entry name" value="Enoyl-CoA_hydra_C"/>
</dbReference>
<comment type="similarity">
    <text evidence="1">Belongs to the enoyl-CoA hydratase/isomerase family.</text>
</comment>
<dbReference type="EMBL" id="FOHX01000014">
    <property type="protein sequence ID" value="SEU37495.1"/>
    <property type="molecule type" value="Genomic_DNA"/>
</dbReference>
<accession>A0A1I0LBU2</accession>
<dbReference type="PANTHER" id="PTHR42964">
    <property type="entry name" value="ENOYL-COA HYDRATASE"/>
    <property type="match status" value="1"/>
</dbReference>